<dbReference type="InterPro" id="IPR012967">
    <property type="entry name" value="COMT_dimerisation"/>
</dbReference>
<protein>
    <recommendedName>
        <fullName evidence="8">S-adenosyl-L-methionine-dependent methyltransferase</fullName>
    </recommendedName>
</protein>
<organism evidence="6 7">
    <name type="scientific">Somion occarium</name>
    <dbReference type="NCBI Taxonomy" id="3059160"/>
    <lineage>
        <taxon>Eukaryota</taxon>
        <taxon>Fungi</taxon>
        <taxon>Dikarya</taxon>
        <taxon>Basidiomycota</taxon>
        <taxon>Agaricomycotina</taxon>
        <taxon>Agaricomycetes</taxon>
        <taxon>Polyporales</taxon>
        <taxon>Cerrenaceae</taxon>
        <taxon>Somion</taxon>
    </lineage>
</organism>
<dbReference type="CDD" id="cd02440">
    <property type="entry name" value="AdoMet_MTases"/>
    <property type="match status" value="1"/>
</dbReference>
<dbReference type="InterPro" id="IPR036390">
    <property type="entry name" value="WH_DNA-bd_sf"/>
</dbReference>
<gene>
    <name evidence="6" type="ORF">GFSPODELE1_LOCUS6702</name>
</gene>
<dbReference type="PROSITE" id="PS51683">
    <property type="entry name" value="SAM_OMT_II"/>
    <property type="match status" value="1"/>
</dbReference>
<proteinExistence type="predicted"/>
<feature type="domain" description="O-methyltransferase C-terminal" evidence="4">
    <location>
        <begin position="255"/>
        <end position="372"/>
    </location>
</feature>
<evidence type="ECO:0000259" key="5">
    <source>
        <dbReference type="Pfam" id="PF08100"/>
    </source>
</evidence>
<dbReference type="EMBL" id="OZ037947">
    <property type="protein sequence ID" value="CAL1708128.1"/>
    <property type="molecule type" value="Genomic_DNA"/>
</dbReference>
<dbReference type="SUPFAM" id="SSF53335">
    <property type="entry name" value="S-adenosyl-L-methionine-dependent methyltransferases"/>
    <property type="match status" value="1"/>
</dbReference>
<dbReference type="InterPro" id="IPR016461">
    <property type="entry name" value="COMT-like"/>
</dbReference>
<keyword evidence="2" id="KW-0808">Transferase</keyword>
<evidence type="ECO:0000256" key="3">
    <source>
        <dbReference type="ARBA" id="ARBA00022691"/>
    </source>
</evidence>
<keyword evidence="3" id="KW-0949">S-adenosyl-L-methionine</keyword>
<dbReference type="PANTHER" id="PTHR43712:SF2">
    <property type="entry name" value="O-METHYLTRANSFERASE CICE"/>
    <property type="match status" value="1"/>
</dbReference>
<name>A0ABP1DM51_9APHY</name>
<evidence type="ECO:0000259" key="4">
    <source>
        <dbReference type="Pfam" id="PF00891"/>
    </source>
</evidence>
<dbReference type="Gene3D" id="3.40.50.150">
    <property type="entry name" value="Vaccinia Virus protein VP39"/>
    <property type="match status" value="1"/>
</dbReference>
<evidence type="ECO:0008006" key="8">
    <source>
        <dbReference type="Google" id="ProtNLM"/>
    </source>
</evidence>
<evidence type="ECO:0000256" key="2">
    <source>
        <dbReference type="ARBA" id="ARBA00022679"/>
    </source>
</evidence>
<sequence length="447" mass="49324">MESTFSELDNLVSLITSSADQIKQEYRNSRQTIPSLNSTEGHPFDAEAISQELQDALRTVHGACAQLTAMVAPPQYTLTVLSLGHYFAACLNVAVNAKLADHLQSHPDGLHVSKLATLTKIDENKLARVLRLLATKHCFREVTLDVFANNRLSIGLLSDQPIGTMVGFMTDDNYRAGTALSDTLSDATLTSSLSPNEAAWARAMNYQGSVWDWYKEVDPVKGKRSGQAMVGFGSVLKLDSIVNGFTWRSQPEGMTVCDIGGGVGHVSMHIIKACPQLRVVLQDLPATIEEAKRFWKESVPTLVTDGRVEFVPLDFLKGSPVAGCDFYFIKNVLHDWQDSDCVTIITNIRKAMKPTSRLIIHEFLIQHVSSDNSDNGRFVKKAPEPLLPNYGEGRILEYYSDIAALVNAKERTLQGFSTLGQQCGLELVKVWECGQMNSLEFKLIDAV</sequence>
<dbReference type="SUPFAM" id="SSF46785">
    <property type="entry name" value="Winged helix' DNA-binding domain"/>
    <property type="match status" value="1"/>
</dbReference>
<feature type="domain" description="O-methyltransferase dimerisation" evidence="5">
    <location>
        <begin position="81"/>
        <end position="157"/>
    </location>
</feature>
<evidence type="ECO:0000313" key="7">
    <source>
        <dbReference type="Proteomes" id="UP001497453"/>
    </source>
</evidence>
<dbReference type="Pfam" id="PF08100">
    <property type="entry name" value="Dimerisation"/>
    <property type="match status" value="1"/>
</dbReference>
<accession>A0ABP1DM51</accession>
<dbReference type="InterPro" id="IPR036388">
    <property type="entry name" value="WH-like_DNA-bd_sf"/>
</dbReference>
<keyword evidence="1" id="KW-0489">Methyltransferase</keyword>
<dbReference type="Proteomes" id="UP001497453">
    <property type="component" value="Chromosome 4"/>
</dbReference>
<evidence type="ECO:0000256" key="1">
    <source>
        <dbReference type="ARBA" id="ARBA00022603"/>
    </source>
</evidence>
<dbReference type="InterPro" id="IPR001077">
    <property type="entry name" value="COMT_C"/>
</dbReference>
<keyword evidence="7" id="KW-1185">Reference proteome</keyword>
<dbReference type="InterPro" id="IPR029063">
    <property type="entry name" value="SAM-dependent_MTases_sf"/>
</dbReference>
<evidence type="ECO:0000313" key="6">
    <source>
        <dbReference type="EMBL" id="CAL1708128.1"/>
    </source>
</evidence>
<dbReference type="Pfam" id="PF00891">
    <property type="entry name" value="Methyltransf_2"/>
    <property type="match status" value="1"/>
</dbReference>
<reference evidence="7" key="1">
    <citation type="submission" date="2024-04" db="EMBL/GenBank/DDBJ databases">
        <authorList>
            <person name="Shaw F."/>
            <person name="Minotto A."/>
        </authorList>
    </citation>
    <scope>NUCLEOTIDE SEQUENCE [LARGE SCALE GENOMIC DNA]</scope>
</reference>
<dbReference type="PANTHER" id="PTHR43712">
    <property type="entry name" value="PUTATIVE (AFU_ORTHOLOGUE AFUA_4G14580)-RELATED"/>
    <property type="match status" value="1"/>
</dbReference>
<dbReference type="Gene3D" id="1.10.10.10">
    <property type="entry name" value="Winged helix-like DNA-binding domain superfamily/Winged helix DNA-binding domain"/>
    <property type="match status" value="1"/>
</dbReference>